<comment type="caution">
    <text evidence="2">The sequence shown here is derived from an EMBL/GenBank/DDBJ whole genome shotgun (WGS) entry which is preliminary data.</text>
</comment>
<feature type="compositionally biased region" description="Basic and acidic residues" evidence="1">
    <location>
        <begin position="290"/>
        <end position="300"/>
    </location>
</feature>
<evidence type="ECO:0000313" key="2">
    <source>
        <dbReference type="EMBL" id="KAJ7776922.1"/>
    </source>
</evidence>
<dbReference type="Proteomes" id="UP001215280">
    <property type="component" value="Unassembled WGS sequence"/>
</dbReference>
<organism evidence="2 3">
    <name type="scientific">Mycena maculata</name>
    <dbReference type="NCBI Taxonomy" id="230809"/>
    <lineage>
        <taxon>Eukaryota</taxon>
        <taxon>Fungi</taxon>
        <taxon>Dikarya</taxon>
        <taxon>Basidiomycota</taxon>
        <taxon>Agaricomycotina</taxon>
        <taxon>Agaricomycetes</taxon>
        <taxon>Agaricomycetidae</taxon>
        <taxon>Agaricales</taxon>
        <taxon>Marasmiineae</taxon>
        <taxon>Mycenaceae</taxon>
        <taxon>Mycena</taxon>
    </lineage>
</organism>
<accession>A0AAD7K567</accession>
<protein>
    <submittedName>
        <fullName evidence="2">Uncharacterized protein</fullName>
    </submittedName>
</protein>
<dbReference type="EMBL" id="JARJLG010000011">
    <property type="protein sequence ID" value="KAJ7776922.1"/>
    <property type="molecule type" value="Genomic_DNA"/>
</dbReference>
<gene>
    <name evidence="2" type="ORF">DFH07DRAFT_766611</name>
</gene>
<name>A0AAD7K567_9AGAR</name>
<keyword evidence="3" id="KW-1185">Reference proteome</keyword>
<dbReference type="AlphaFoldDB" id="A0AAD7K567"/>
<proteinExistence type="predicted"/>
<reference evidence="2" key="1">
    <citation type="submission" date="2023-03" db="EMBL/GenBank/DDBJ databases">
        <title>Massive genome expansion in bonnet fungi (Mycena s.s.) driven by repeated elements and novel gene families across ecological guilds.</title>
        <authorList>
            <consortium name="Lawrence Berkeley National Laboratory"/>
            <person name="Harder C.B."/>
            <person name="Miyauchi S."/>
            <person name="Viragh M."/>
            <person name="Kuo A."/>
            <person name="Thoen E."/>
            <person name="Andreopoulos B."/>
            <person name="Lu D."/>
            <person name="Skrede I."/>
            <person name="Drula E."/>
            <person name="Henrissat B."/>
            <person name="Morin E."/>
            <person name="Kohler A."/>
            <person name="Barry K."/>
            <person name="LaButti K."/>
            <person name="Morin E."/>
            <person name="Salamov A."/>
            <person name="Lipzen A."/>
            <person name="Mereny Z."/>
            <person name="Hegedus B."/>
            <person name="Baldrian P."/>
            <person name="Stursova M."/>
            <person name="Weitz H."/>
            <person name="Taylor A."/>
            <person name="Grigoriev I.V."/>
            <person name="Nagy L.G."/>
            <person name="Martin F."/>
            <person name="Kauserud H."/>
        </authorList>
    </citation>
    <scope>NUCLEOTIDE SEQUENCE</scope>
    <source>
        <strain evidence="2">CBHHK188m</strain>
    </source>
</reference>
<sequence length="388" mass="42922">MLRIQRRDLKGPWGGGEGCEMRGESNQPFDGIIEAHHPFPHQDPEFIPLVRRKKLRAWGKIFLRDSLMGPLHCQQSPTLMIMPIGIGIGVAPSPLPLRDLQKCFFRIHDLGCLAAIPIRYARGHQTPPDMPDQFCFADVLAVSIAPITSHSSLLSDDALWSEEPNNNGTGDSACVPRLENVGDARLNSRICAGPSYAFHISLGDPWKDADTAAIMSTSSKPIRTVGDSSWAKSLGRTQGKARCGCWMCGIPNAERFILRNVPIGKERTGEWPRRESGEVRLALSKRVERSPGQVNERRAAEAGVGDRVNKGGSPRLRGRKGWRKMLDGSFLQHDGCSVYREFPPARRLQCLYIFVPGRRGVSYSSTATELVPICSWQISGAEFRGEVT</sequence>
<evidence type="ECO:0000313" key="3">
    <source>
        <dbReference type="Proteomes" id="UP001215280"/>
    </source>
</evidence>
<evidence type="ECO:0000256" key="1">
    <source>
        <dbReference type="SAM" id="MobiDB-lite"/>
    </source>
</evidence>
<feature type="region of interest" description="Disordered" evidence="1">
    <location>
        <begin position="290"/>
        <end position="318"/>
    </location>
</feature>